<name>A0ABT9SDA9_9BURK</name>
<dbReference type="InterPro" id="IPR019180">
    <property type="entry name" value="Oxidoreductase-like_N"/>
</dbReference>
<evidence type="ECO:0000259" key="1">
    <source>
        <dbReference type="Pfam" id="PF09791"/>
    </source>
</evidence>
<feature type="domain" description="Oxidoreductase-like" evidence="1">
    <location>
        <begin position="29"/>
        <end position="64"/>
    </location>
</feature>
<gene>
    <name evidence="2" type="ORF">J2W36_004611</name>
</gene>
<organism evidence="2 3">
    <name type="scientific">Variovorax ginsengisoli</name>
    <dbReference type="NCBI Taxonomy" id="363844"/>
    <lineage>
        <taxon>Bacteria</taxon>
        <taxon>Pseudomonadati</taxon>
        <taxon>Pseudomonadota</taxon>
        <taxon>Betaproteobacteria</taxon>
        <taxon>Burkholderiales</taxon>
        <taxon>Comamonadaceae</taxon>
        <taxon>Variovorax</taxon>
    </lineage>
</organism>
<sequence>MNLPAAIDAPSARALIALLTARLEAEGIVHLRRPPAAPTTCCGRGCNGCVWEGYLQAVCGWRDEALASLVAR</sequence>
<keyword evidence="3" id="KW-1185">Reference proteome</keyword>
<evidence type="ECO:0000313" key="2">
    <source>
        <dbReference type="EMBL" id="MDP9902334.1"/>
    </source>
</evidence>
<dbReference type="RefSeq" id="WP_307692081.1">
    <property type="nucleotide sequence ID" value="NZ_JAUSRO010000017.1"/>
</dbReference>
<dbReference type="EMBL" id="JAUSRO010000017">
    <property type="protein sequence ID" value="MDP9902334.1"/>
    <property type="molecule type" value="Genomic_DNA"/>
</dbReference>
<dbReference type="Pfam" id="PF09791">
    <property type="entry name" value="Oxidored-like"/>
    <property type="match status" value="1"/>
</dbReference>
<reference evidence="2 3" key="1">
    <citation type="submission" date="2023-07" db="EMBL/GenBank/DDBJ databases">
        <title>Sorghum-associated microbial communities from plants grown in Nebraska, USA.</title>
        <authorList>
            <person name="Schachtman D."/>
        </authorList>
    </citation>
    <scope>NUCLEOTIDE SEQUENCE [LARGE SCALE GENOMIC DNA]</scope>
    <source>
        <strain evidence="2 3">DS1607</strain>
    </source>
</reference>
<protein>
    <recommendedName>
        <fullName evidence="1">Oxidoreductase-like domain-containing protein</fullName>
    </recommendedName>
</protein>
<dbReference type="Proteomes" id="UP001226867">
    <property type="component" value="Unassembled WGS sequence"/>
</dbReference>
<evidence type="ECO:0000313" key="3">
    <source>
        <dbReference type="Proteomes" id="UP001226867"/>
    </source>
</evidence>
<comment type="caution">
    <text evidence="2">The sequence shown here is derived from an EMBL/GenBank/DDBJ whole genome shotgun (WGS) entry which is preliminary data.</text>
</comment>
<proteinExistence type="predicted"/>
<accession>A0ABT9SDA9</accession>